<feature type="chain" id="PRO_5045333154" description="Transmembrane protein" evidence="3">
    <location>
        <begin position="28"/>
        <end position="128"/>
    </location>
</feature>
<keyword evidence="2" id="KW-1133">Transmembrane helix</keyword>
<accession>A0ABU6JG62</accession>
<comment type="caution">
    <text evidence="4">The sequence shown here is derived from an EMBL/GenBank/DDBJ whole genome shotgun (WGS) entry which is preliminary data.</text>
</comment>
<evidence type="ECO:0000313" key="4">
    <source>
        <dbReference type="EMBL" id="MEC4722659.1"/>
    </source>
</evidence>
<evidence type="ECO:0000313" key="5">
    <source>
        <dbReference type="Proteomes" id="UP001352263"/>
    </source>
</evidence>
<dbReference type="Proteomes" id="UP001352263">
    <property type="component" value="Unassembled WGS sequence"/>
</dbReference>
<keyword evidence="2" id="KW-0812">Transmembrane</keyword>
<organism evidence="4 5">
    <name type="scientific">Noviherbaspirillum album</name>
    <dbReference type="NCBI Taxonomy" id="3080276"/>
    <lineage>
        <taxon>Bacteria</taxon>
        <taxon>Pseudomonadati</taxon>
        <taxon>Pseudomonadota</taxon>
        <taxon>Betaproteobacteria</taxon>
        <taxon>Burkholderiales</taxon>
        <taxon>Oxalobacteraceae</taxon>
        <taxon>Noviherbaspirillum</taxon>
    </lineage>
</organism>
<proteinExistence type="predicted"/>
<name>A0ABU6JG62_9BURK</name>
<dbReference type="RefSeq" id="WP_326509328.1">
    <property type="nucleotide sequence ID" value="NZ_JAWIIV010000034.1"/>
</dbReference>
<keyword evidence="2" id="KW-0472">Membrane</keyword>
<keyword evidence="3" id="KW-0732">Signal</keyword>
<dbReference type="EMBL" id="JAWIIV010000034">
    <property type="protein sequence ID" value="MEC4722659.1"/>
    <property type="molecule type" value="Genomic_DNA"/>
</dbReference>
<feature type="signal peptide" evidence="3">
    <location>
        <begin position="1"/>
        <end position="27"/>
    </location>
</feature>
<evidence type="ECO:0008006" key="6">
    <source>
        <dbReference type="Google" id="ProtNLM"/>
    </source>
</evidence>
<feature type="transmembrane region" description="Helical" evidence="2">
    <location>
        <begin position="91"/>
        <end position="113"/>
    </location>
</feature>
<keyword evidence="5" id="KW-1185">Reference proteome</keyword>
<gene>
    <name evidence="4" type="ORF">RY831_26175</name>
</gene>
<feature type="coiled-coil region" evidence="1">
    <location>
        <begin position="50"/>
        <end position="77"/>
    </location>
</feature>
<evidence type="ECO:0000256" key="2">
    <source>
        <dbReference type="SAM" id="Phobius"/>
    </source>
</evidence>
<evidence type="ECO:0000256" key="3">
    <source>
        <dbReference type="SAM" id="SignalP"/>
    </source>
</evidence>
<protein>
    <recommendedName>
        <fullName evidence="6">Transmembrane protein</fullName>
    </recommendedName>
</protein>
<evidence type="ECO:0000256" key="1">
    <source>
        <dbReference type="SAM" id="Coils"/>
    </source>
</evidence>
<sequence length="128" mass="13981">MSVILRFLFLFCFSLSLSLLPAASSIADSGREAAHALERAVASCHGNQPCEAAVRKREALAEEKRRQREAADNALKASDPGAYYLNLAGRYLMAAAFIGGAAGLYVLVMHRLFGGKKRRRESRADLPR</sequence>
<keyword evidence="1" id="KW-0175">Coiled coil</keyword>
<reference evidence="4 5" key="1">
    <citation type="submission" date="2023-10" db="EMBL/GenBank/DDBJ databases">
        <title>Noviherbaspirillum sp. CPCC 100848 genome assembly.</title>
        <authorList>
            <person name="Li X.Y."/>
            <person name="Fang X.M."/>
        </authorList>
    </citation>
    <scope>NUCLEOTIDE SEQUENCE [LARGE SCALE GENOMIC DNA]</scope>
    <source>
        <strain evidence="4 5">CPCC 100848</strain>
    </source>
</reference>